<reference evidence="1" key="1">
    <citation type="submission" date="2023-06" db="EMBL/GenBank/DDBJ databases">
        <authorList>
            <person name="Kurt Z."/>
        </authorList>
    </citation>
    <scope>NUCLEOTIDE SEQUENCE</scope>
</reference>
<accession>A0AA86QRS5</accession>
<dbReference type="AlphaFoldDB" id="A0AA86QRS5"/>
<name>A0AA86QRS5_9EUKA</name>
<gene>
    <name evidence="2" type="ORF">HINF_LOCUS30685</name>
    <name evidence="1" type="ORF">HINF_LOCUS44515</name>
</gene>
<protein>
    <submittedName>
        <fullName evidence="2">Hypothetical_protein</fullName>
    </submittedName>
</protein>
<keyword evidence="3" id="KW-1185">Reference proteome</keyword>
<dbReference type="Proteomes" id="UP001642409">
    <property type="component" value="Unassembled WGS sequence"/>
</dbReference>
<reference evidence="2 3" key="2">
    <citation type="submission" date="2024-07" db="EMBL/GenBank/DDBJ databases">
        <authorList>
            <person name="Akdeniz Z."/>
        </authorList>
    </citation>
    <scope>NUCLEOTIDE SEQUENCE [LARGE SCALE GENOMIC DNA]</scope>
</reference>
<sequence>MMIRNSLTKRAATQNQINFSNPKNKPLVKSNLASHTKSNSTRAIAQIYLTAKKLSTQITLAQISARRRQPGGVTVAAKISYYLMESYSRDGKRIRTNRQRSRVQFPDLKLLLKGKKINWTYFLSNPQLCRGLYRRVLRWTSGKASSSSSKVAREKVYEMLTDIALLKGLRKLSSEIDLIQMIKNGSLRTQV</sequence>
<evidence type="ECO:0000313" key="3">
    <source>
        <dbReference type="Proteomes" id="UP001642409"/>
    </source>
</evidence>
<proteinExistence type="predicted"/>
<dbReference type="EMBL" id="CAXDID020000101">
    <property type="protein sequence ID" value="CAL6026107.1"/>
    <property type="molecule type" value="Genomic_DNA"/>
</dbReference>
<organism evidence="1">
    <name type="scientific">Hexamita inflata</name>
    <dbReference type="NCBI Taxonomy" id="28002"/>
    <lineage>
        <taxon>Eukaryota</taxon>
        <taxon>Metamonada</taxon>
        <taxon>Diplomonadida</taxon>
        <taxon>Hexamitidae</taxon>
        <taxon>Hexamitinae</taxon>
        <taxon>Hexamita</taxon>
    </lineage>
</organism>
<comment type="caution">
    <text evidence="1">The sequence shown here is derived from an EMBL/GenBank/DDBJ whole genome shotgun (WGS) entry which is preliminary data.</text>
</comment>
<evidence type="ECO:0000313" key="1">
    <source>
        <dbReference type="EMBL" id="CAI9956870.1"/>
    </source>
</evidence>
<evidence type="ECO:0000313" key="2">
    <source>
        <dbReference type="EMBL" id="CAL6026107.1"/>
    </source>
</evidence>
<dbReference type="EMBL" id="CATOUU010000880">
    <property type="protein sequence ID" value="CAI9956870.1"/>
    <property type="molecule type" value="Genomic_DNA"/>
</dbReference>